<protein>
    <submittedName>
        <fullName evidence="2">Uncharacterized protein</fullName>
    </submittedName>
</protein>
<evidence type="ECO:0000313" key="1">
    <source>
        <dbReference type="EMBL" id="KAF8700030.1"/>
    </source>
</evidence>
<accession>A0A8H8P1K8</accession>
<dbReference type="AlphaFoldDB" id="A0A8H8P1K8"/>
<evidence type="ECO:0000313" key="3">
    <source>
        <dbReference type="Proteomes" id="UP000650533"/>
    </source>
</evidence>
<dbReference type="Proteomes" id="UP000602905">
    <property type="component" value="Unassembled WGS sequence"/>
</dbReference>
<name>A0A8H8P1K8_9AGAM</name>
<dbReference type="RefSeq" id="XP_043183782.1">
    <property type="nucleotide sequence ID" value="XM_043328397.1"/>
</dbReference>
<dbReference type="GeneID" id="67030860"/>
<dbReference type="CDD" id="cd00048">
    <property type="entry name" value="DSRM_SF"/>
    <property type="match status" value="1"/>
</dbReference>
<dbReference type="KEGG" id="rsx:RhiXN_08581"/>
<organism evidence="2 3">
    <name type="scientific">Rhizoctonia solani</name>
    <dbReference type="NCBI Taxonomy" id="456999"/>
    <lineage>
        <taxon>Eukaryota</taxon>
        <taxon>Fungi</taxon>
        <taxon>Dikarya</taxon>
        <taxon>Basidiomycota</taxon>
        <taxon>Agaricomycotina</taxon>
        <taxon>Agaricomycetes</taxon>
        <taxon>Cantharellales</taxon>
        <taxon>Ceratobasidiaceae</taxon>
        <taxon>Rhizoctonia</taxon>
    </lineage>
</organism>
<dbReference type="Proteomes" id="UP000650533">
    <property type="component" value="Chromosome 10"/>
</dbReference>
<proteinExistence type="predicted"/>
<reference evidence="1" key="2">
    <citation type="submission" date="2020-09" db="EMBL/GenBank/DDBJ databases">
        <title>Comparative genome analyses of four rice-infecting Rhizoctonia solani isolates reveal extensive enrichment of homogalacturonan modification genes.</title>
        <authorList>
            <person name="Lee D.-Y."/>
            <person name="Jeon J."/>
            <person name="Kim K.-T."/>
            <person name="Cheong K."/>
            <person name="Song H."/>
            <person name="Choi G."/>
            <person name="Ko J."/>
            <person name="Opiyo S.O."/>
            <person name="Zuo S."/>
            <person name="Madhav S."/>
            <person name="Lee Y.-H."/>
            <person name="Wang G.-L."/>
        </authorList>
    </citation>
    <scope>NUCLEOTIDE SEQUENCE</scope>
    <source>
        <strain evidence="1">AG1-IA WGL</strain>
    </source>
</reference>
<sequence length="102" mass="11308">MDSTFEAFTGEQWHFHPPSAGRGYVGQLAQWAHVSGLKFTLNYRKIGHDDSPCWIAQPVLEGEYLGHKYFGYGGNKKEAKEGACRKMAMSGHCVRGIGRSSS</sequence>
<dbReference type="SUPFAM" id="SSF54768">
    <property type="entry name" value="dsRNA-binding domain-like"/>
    <property type="match status" value="1"/>
</dbReference>
<dbReference type="EMBL" id="CP059667">
    <property type="protein sequence ID" value="QRW23545.1"/>
    <property type="molecule type" value="Genomic_DNA"/>
</dbReference>
<reference evidence="2" key="1">
    <citation type="submission" date="2020-05" db="EMBL/GenBank/DDBJ databases">
        <title>Evolutionary and genomic comparisons of hybrid uninucleate and nonhybrid Rhizoctonia fungi.</title>
        <authorList>
            <person name="Li C."/>
            <person name="Chen X."/>
        </authorList>
    </citation>
    <scope>NUCLEOTIDE SEQUENCE</scope>
    <source>
        <strain evidence="2">AG-1 IA</strain>
    </source>
</reference>
<dbReference type="EMBL" id="JACYCD010000236">
    <property type="protein sequence ID" value="KAF8700030.1"/>
    <property type="molecule type" value="Genomic_DNA"/>
</dbReference>
<dbReference type="OrthoDB" id="3183843at2759"/>
<evidence type="ECO:0000313" key="2">
    <source>
        <dbReference type="EMBL" id="QRW23545.1"/>
    </source>
</evidence>
<dbReference type="Gene3D" id="3.30.160.20">
    <property type="match status" value="1"/>
</dbReference>
<gene>
    <name evidence="2" type="ORF">RhiXN_08581</name>
    <name evidence="1" type="ORF">RHS03_06700</name>
</gene>